<gene>
    <name evidence="1" type="ORF">CHH67_22680</name>
</gene>
<dbReference type="Proteomes" id="UP000215596">
    <property type="component" value="Unassembled WGS sequence"/>
</dbReference>
<dbReference type="OrthoDB" id="2084015at2"/>
<name>A0A268EH44_9BACL</name>
<comment type="caution">
    <text evidence="1">The sequence shown here is derived from an EMBL/GenBank/DDBJ whole genome shotgun (WGS) entry which is preliminary data.</text>
</comment>
<dbReference type="RefSeq" id="WP_095267647.1">
    <property type="nucleotide sequence ID" value="NZ_NPBY01000079.1"/>
</dbReference>
<accession>A0A268EH44</accession>
<evidence type="ECO:0000313" key="1">
    <source>
        <dbReference type="EMBL" id="PAD72448.1"/>
    </source>
</evidence>
<sequence length="105" mass="11689">MAWIPLKQTVIITKPASKDGWGVVIPGVSTVVKARVSEETRVIKNNLGEEAVSNMTIYLSRLADVSYDDTITFTNELGVTINRKPMLIQPKRWINGKAVLTEVYV</sequence>
<proteinExistence type="predicted"/>
<organism evidence="1 2">
    <name type="scientific">Paenibacillus campinasensis</name>
    <dbReference type="NCBI Taxonomy" id="66347"/>
    <lineage>
        <taxon>Bacteria</taxon>
        <taxon>Bacillati</taxon>
        <taxon>Bacillota</taxon>
        <taxon>Bacilli</taxon>
        <taxon>Bacillales</taxon>
        <taxon>Paenibacillaceae</taxon>
        <taxon>Paenibacillus</taxon>
    </lineage>
</organism>
<reference evidence="1 2" key="1">
    <citation type="submission" date="2017-07" db="EMBL/GenBank/DDBJ databases">
        <title>Isolation and whole genome analysis of endospore-forming bacteria from heroin.</title>
        <authorList>
            <person name="Kalinowski J."/>
            <person name="Ahrens B."/>
            <person name="Al-Dilaimi A."/>
            <person name="Winkler A."/>
            <person name="Wibberg D."/>
            <person name="Schleenbecker U."/>
            <person name="Ruckert C."/>
            <person name="Wolfel R."/>
            <person name="Grass G."/>
        </authorList>
    </citation>
    <scope>NUCLEOTIDE SEQUENCE [LARGE SCALE GENOMIC DNA]</scope>
    <source>
        <strain evidence="1 2">7537-G1</strain>
    </source>
</reference>
<protein>
    <submittedName>
        <fullName evidence="1">Uncharacterized protein</fullName>
    </submittedName>
</protein>
<dbReference type="AlphaFoldDB" id="A0A268EH44"/>
<evidence type="ECO:0000313" key="2">
    <source>
        <dbReference type="Proteomes" id="UP000215596"/>
    </source>
</evidence>
<dbReference type="EMBL" id="NPBY01000079">
    <property type="protein sequence ID" value="PAD72448.1"/>
    <property type="molecule type" value="Genomic_DNA"/>
</dbReference>